<comment type="caution">
    <text evidence="1">The sequence shown here is derived from an EMBL/GenBank/DDBJ whole genome shotgun (WGS) entry which is preliminary data.</text>
</comment>
<dbReference type="Proteomes" id="UP000249364">
    <property type="component" value="Unassembled WGS sequence"/>
</dbReference>
<keyword evidence="2" id="KW-1185">Reference proteome</keyword>
<dbReference type="EMBL" id="QKZQ01000002">
    <property type="protein sequence ID" value="PZX47394.1"/>
    <property type="molecule type" value="Genomic_DNA"/>
</dbReference>
<dbReference type="STRING" id="121821.GCA_001870675_02531"/>
<organism evidence="1 2">
    <name type="scientific">Roseinatronobacter thiooxidans</name>
    <dbReference type="NCBI Taxonomy" id="121821"/>
    <lineage>
        <taxon>Bacteria</taxon>
        <taxon>Pseudomonadati</taxon>
        <taxon>Pseudomonadota</taxon>
        <taxon>Alphaproteobacteria</taxon>
        <taxon>Rhodobacterales</taxon>
        <taxon>Paracoccaceae</taxon>
        <taxon>Roseinatronobacter</taxon>
    </lineage>
</organism>
<evidence type="ECO:0000313" key="1">
    <source>
        <dbReference type="EMBL" id="PZX47394.1"/>
    </source>
</evidence>
<evidence type="ECO:0000313" key="2">
    <source>
        <dbReference type="Proteomes" id="UP000249364"/>
    </source>
</evidence>
<gene>
    <name evidence="1" type="ORF">LY56_00692</name>
</gene>
<accession>A0A2W7QFW8</accession>
<name>A0A2W7QFW8_9RHOB</name>
<dbReference type="InterPro" id="IPR010865">
    <property type="entry name" value="DUF1499"/>
</dbReference>
<proteinExistence type="predicted"/>
<protein>
    <submittedName>
        <fullName evidence="1">Uncharacterized protein DUF1499</fullName>
    </submittedName>
</protein>
<reference evidence="1 2" key="1">
    <citation type="submission" date="2018-06" db="EMBL/GenBank/DDBJ databases">
        <title>Genomic Encyclopedia of Archaeal and Bacterial Type Strains, Phase II (KMG-II): from individual species to whole genera.</title>
        <authorList>
            <person name="Goeker M."/>
        </authorList>
    </citation>
    <scope>NUCLEOTIDE SEQUENCE [LARGE SCALE GENOMIC DNA]</scope>
    <source>
        <strain evidence="1 2">DSM 13087</strain>
    </source>
</reference>
<sequence>MPLLSGFAGKGLRMIKLILLGAVVAAVALAAYIRLAPSDPARWHEDPRLVSRPGTPNFHLIRMVGGDAMPQVFQMPPDALAARLDEVARADGATLLAGSVEAHHMTYVTRTPLMGFPDYTSILIEPAGEGAMLLGFARARFGHSDMGNNRARLERWIAALDRPALSD</sequence>
<dbReference type="Pfam" id="PF07386">
    <property type="entry name" value="DUF1499"/>
    <property type="match status" value="1"/>
</dbReference>
<dbReference type="AlphaFoldDB" id="A0A2W7QFW8"/>